<evidence type="ECO:0000313" key="2">
    <source>
        <dbReference type="Proteomes" id="UP000051530"/>
    </source>
</evidence>
<comment type="caution">
    <text evidence="1">The sequence shown here is derived from an EMBL/GenBank/DDBJ whole genome shotgun (WGS) entry which is preliminary data.</text>
</comment>
<dbReference type="Proteomes" id="UP000051530">
    <property type="component" value="Unassembled WGS sequence"/>
</dbReference>
<dbReference type="AlphaFoldDB" id="A0A0R0LZT0"/>
<sequence>MMQLLQMDKVTRMKHNQCSKKNLKKKPLRILPKPPETISEKSKELFEKIITKIPLGKTFSFAQLEKMLYSGDTVPPEDVFDFHLSELISNNLIGATDELNARKNQKYFSFTFLCEYDHTDEDLLQLNRNFISPECNCGESNKLNKHKTKKRKRRNTKHQLINLMKEFLTMPSIYRQRKY</sequence>
<keyword evidence="2" id="KW-1185">Reference proteome</keyword>
<protein>
    <submittedName>
        <fullName evidence="1">Uncharacterized protein</fullName>
    </submittedName>
</protein>
<gene>
    <name evidence="1" type="ORF">M153_1370006936</name>
</gene>
<organism evidence="1 2">
    <name type="scientific">Pseudoloma neurophilia</name>
    <dbReference type="NCBI Taxonomy" id="146866"/>
    <lineage>
        <taxon>Eukaryota</taxon>
        <taxon>Fungi</taxon>
        <taxon>Fungi incertae sedis</taxon>
        <taxon>Microsporidia</taxon>
        <taxon>Pseudoloma</taxon>
    </lineage>
</organism>
<proteinExistence type="predicted"/>
<accession>A0A0R0LZT0</accession>
<evidence type="ECO:0000313" key="1">
    <source>
        <dbReference type="EMBL" id="KRH94813.1"/>
    </source>
</evidence>
<dbReference type="EMBL" id="LGUB01000028">
    <property type="protein sequence ID" value="KRH94813.1"/>
    <property type="molecule type" value="Genomic_DNA"/>
</dbReference>
<dbReference type="VEuPathDB" id="MicrosporidiaDB:M153_1370006936"/>
<reference evidence="1 2" key="1">
    <citation type="submission" date="2015-07" db="EMBL/GenBank/DDBJ databases">
        <title>The genome of Pseudoloma neurophilia, a relevant intracellular parasite of the zebrafish.</title>
        <authorList>
            <person name="Ndikumana S."/>
            <person name="Pelin A."/>
            <person name="Sanders J."/>
            <person name="Corradi N."/>
        </authorList>
    </citation>
    <scope>NUCLEOTIDE SEQUENCE [LARGE SCALE GENOMIC DNA]</scope>
    <source>
        <strain evidence="1 2">MK1</strain>
    </source>
</reference>
<name>A0A0R0LZT0_9MICR</name>